<reference evidence="2 3" key="1">
    <citation type="submission" date="2024-02" db="EMBL/GenBank/DDBJ databases">
        <authorList>
            <person name="Vignale AGUSTIN F."/>
            <person name="Sosa J E."/>
            <person name="Modenutti C."/>
        </authorList>
    </citation>
    <scope>NUCLEOTIDE SEQUENCE [LARGE SCALE GENOMIC DNA]</scope>
</reference>
<dbReference type="SUPFAM" id="SSF57997">
    <property type="entry name" value="Tropomyosin"/>
    <property type="match status" value="1"/>
</dbReference>
<evidence type="ECO:0000313" key="2">
    <source>
        <dbReference type="EMBL" id="CAK9162487.1"/>
    </source>
</evidence>
<feature type="coiled-coil region" evidence="1">
    <location>
        <begin position="1"/>
        <end position="94"/>
    </location>
</feature>
<dbReference type="InterPro" id="IPR040262">
    <property type="entry name" value="At4g38062-like"/>
</dbReference>
<protein>
    <submittedName>
        <fullName evidence="2">Uncharacterized protein</fullName>
    </submittedName>
</protein>
<feature type="coiled-coil region" evidence="1">
    <location>
        <begin position="138"/>
        <end position="192"/>
    </location>
</feature>
<name>A0ABC8SZ64_9AQUA</name>
<dbReference type="Proteomes" id="UP001642360">
    <property type="component" value="Unassembled WGS sequence"/>
</dbReference>
<feature type="coiled-coil region" evidence="1">
    <location>
        <begin position="390"/>
        <end position="424"/>
    </location>
</feature>
<proteinExistence type="predicted"/>
<accession>A0ABC8SZ64</accession>
<evidence type="ECO:0000313" key="3">
    <source>
        <dbReference type="Proteomes" id="UP001642360"/>
    </source>
</evidence>
<gene>
    <name evidence="2" type="ORF">ILEXP_LOCUS31358</name>
</gene>
<sequence length="633" mass="73546">MDGVFEGLDRVKSELENLKEEFRAQAELSEGFRKAYNEQVVKFQEAKLQIEKQAHELSTKSEEISELRQLYKDLKSILQHKEALLNNLNSTNEKIRVDYDERIQKLDGKNEELVLGLDGATARIQDLEIKICASNKEIEGLKRLVSVTQKKCLQAEQEAESSKELKHRDDIIVKLEEENSTAQEQLKWKNEQFTHLEEAHKRLQDQFQLAKVEWEREKSALVEEICSLQGSLDSQNRISESLQTQLGMCNQALTHEESRRKVLEVELSEFRSRYNNVFLACQEATRKIKHLTIERDEEIGNLRNSLGRKETVSKEMEYRIAHLEQEDQELQGSLKEFHEAQIINAVPSSSLKNLQTKLRNLEQLNCKYSANLKEKEAAWSSQIENMAKEMNCYMSELNGKDKRIKELQEELEGCDGLLEVQDQEISIVIIVLKSEFTAAYSNLLDKQVEMELSYKEMDEKILYLTEQLEINKCELRQKLKYQEEALFNSKQAEKVAVLLQAKEQELETLKAQFGNEKRCFKVLVQELEFENRTLLEDRKKLSLHREVLLTQMERICEWIDEFSEKDVELTGILGKILQNCEHANAIEMNLIASGELYDPSSRIESTLPCLSRNGIEESVEKRSPLTELNHLVL</sequence>
<keyword evidence="1" id="KW-0175">Coiled coil</keyword>
<dbReference type="PANTHER" id="PTHR45287:SF3">
    <property type="entry name" value="PROTEIN, PUTATIVE-RELATED"/>
    <property type="match status" value="1"/>
</dbReference>
<dbReference type="EMBL" id="CAUOFW020003878">
    <property type="protein sequence ID" value="CAK9162487.1"/>
    <property type="molecule type" value="Genomic_DNA"/>
</dbReference>
<dbReference type="AlphaFoldDB" id="A0ABC8SZ64"/>
<evidence type="ECO:0000256" key="1">
    <source>
        <dbReference type="SAM" id="Coils"/>
    </source>
</evidence>
<keyword evidence="3" id="KW-1185">Reference proteome</keyword>
<comment type="caution">
    <text evidence="2">The sequence shown here is derived from an EMBL/GenBank/DDBJ whole genome shotgun (WGS) entry which is preliminary data.</text>
</comment>
<dbReference type="PANTHER" id="PTHR45287">
    <property type="entry name" value="OS03G0691500 PROTEIN"/>
    <property type="match status" value="1"/>
</dbReference>
<organism evidence="2 3">
    <name type="scientific">Ilex paraguariensis</name>
    <name type="common">yerba mate</name>
    <dbReference type="NCBI Taxonomy" id="185542"/>
    <lineage>
        <taxon>Eukaryota</taxon>
        <taxon>Viridiplantae</taxon>
        <taxon>Streptophyta</taxon>
        <taxon>Embryophyta</taxon>
        <taxon>Tracheophyta</taxon>
        <taxon>Spermatophyta</taxon>
        <taxon>Magnoliopsida</taxon>
        <taxon>eudicotyledons</taxon>
        <taxon>Gunneridae</taxon>
        <taxon>Pentapetalae</taxon>
        <taxon>asterids</taxon>
        <taxon>campanulids</taxon>
        <taxon>Aquifoliales</taxon>
        <taxon>Aquifoliaceae</taxon>
        <taxon>Ilex</taxon>
    </lineage>
</organism>